<evidence type="ECO:0000313" key="2">
    <source>
        <dbReference type="EMBL" id="AWI80694.1"/>
    </source>
</evidence>
<feature type="region of interest" description="Disordered" evidence="1">
    <location>
        <begin position="71"/>
        <end position="92"/>
    </location>
</feature>
<dbReference type="EMBL" id="CP022188">
    <property type="protein sequence ID" value="AWI80694.1"/>
    <property type="molecule type" value="Genomic_DNA"/>
</dbReference>
<dbReference type="Proteomes" id="UP000244902">
    <property type="component" value="Chromosome"/>
</dbReference>
<sequence>MDMSKLHLHIEHLSVPAGFSPAQQRAYLAALEQQLAASIARGTLPTLPGSTASSLKVTTTDDMQATNLARKTVAALAPTPAEGSPRRRGSRS</sequence>
<protein>
    <submittedName>
        <fullName evidence="2">Uncharacterized protein</fullName>
    </submittedName>
</protein>
<reference evidence="2 3" key="1">
    <citation type="submission" date="2017-06" db="EMBL/GenBank/DDBJ databases">
        <title>Azoarcus sp. TSNA42 complete genome sequence.</title>
        <authorList>
            <person name="Woo J.-H."/>
            <person name="Kim H.-S."/>
        </authorList>
    </citation>
    <scope>NUCLEOTIDE SEQUENCE [LARGE SCALE GENOMIC DNA]</scope>
    <source>
        <strain evidence="2 3">TSNA42</strain>
    </source>
</reference>
<evidence type="ECO:0000256" key="1">
    <source>
        <dbReference type="SAM" id="MobiDB-lite"/>
    </source>
</evidence>
<organism evidence="2 3">
    <name type="scientific">Parazoarcus communis</name>
    <dbReference type="NCBI Taxonomy" id="41977"/>
    <lineage>
        <taxon>Bacteria</taxon>
        <taxon>Pseudomonadati</taxon>
        <taxon>Pseudomonadota</taxon>
        <taxon>Betaproteobacteria</taxon>
        <taxon>Rhodocyclales</taxon>
        <taxon>Zoogloeaceae</taxon>
        <taxon>Parazoarcus</taxon>
    </lineage>
</organism>
<dbReference type="AlphaFoldDB" id="A0A2U8H4Y3"/>
<name>A0A2U8H4Y3_9RHOO</name>
<accession>A0A2U8H4Y3</accession>
<proteinExistence type="predicted"/>
<evidence type="ECO:0000313" key="3">
    <source>
        <dbReference type="Proteomes" id="UP000244902"/>
    </source>
</evidence>
<gene>
    <name evidence="2" type="ORF">CEW87_15750</name>
</gene>